<evidence type="ECO:0008006" key="4">
    <source>
        <dbReference type="Google" id="ProtNLM"/>
    </source>
</evidence>
<evidence type="ECO:0000256" key="1">
    <source>
        <dbReference type="SAM" id="MobiDB-lite"/>
    </source>
</evidence>
<dbReference type="AlphaFoldDB" id="A0A512C1I4"/>
<accession>A0A512C1I4</accession>
<protein>
    <recommendedName>
        <fullName evidence="4">Antitoxin</fullName>
    </recommendedName>
</protein>
<evidence type="ECO:0000313" key="3">
    <source>
        <dbReference type="Proteomes" id="UP000321085"/>
    </source>
</evidence>
<dbReference type="EMBL" id="BJYU01000148">
    <property type="protein sequence ID" value="GEO18049.1"/>
    <property type="molecule type" value="Genomic_DNA"/>
</dbReference>
<dbReference type="Proteomes" id="UP000321085">
    <property type="component" value="Unassembled WGS sequence"/>
</dbReference>
<comment type="caution">
    <text evidence="2">The sequence shown here is derived from an EMBL/GenBank/DDBJ whole genome shotgun (WGS) entry which is preliminary data.</text>
</comment>
<evidence type="ECO:0000313" key="2">
    <source>
        <dbReference type="EMBL" id="GEO18049.1"/>
    </source>
</evidence>
<reference evidence="2 3" key="1">
    <citation type="submission" date="2019-07" db="EMBL/GenBank/DDBJ databases">
        <title>Whole genome shotgun sequence of Microvirga aerophila NBRC 106136.</title>
        <authorList>
            <person name="Hosoyama A."/>
            <person name="Uohara A."/>
            <person name="Ohji S."/>
            <person name="Ichikawa N."/>
        </authorList>
    </citation>
    <scope>NUCLEOTIDE SEQUENCE [LARGE SCALE GENOMIC DNA]</scope>
    <source>
        <strain evidence="2 3">NBRC 106136</strain>
    </source>
</reference>
<proteinExistence type="predicted"/>
<feature type="region of interest" description="Disordered" evidence="1">
    <location>
        <begin position="55"/>
        <end position="76"/>
    </location>
</feature>
<feature type="compositionally biased region" description="Basic and acidic residues" evidence="1">
    <location>
        <begin position="63"/>
        <end position="76"/>
    </location>
</feature>
<keyword evidence="3" id="KW-1185">Reference proteome</keyword>
<gene>
    <name evidence="2" type="ORF">MAE02_57450</name>
</gene>
<sequence>MAHAITMRELQKLSATSIERLPGAVPVQSDGRTVALLVPLRPASEEARARFRGALAQAQSLRSPEEQAALDREFGP</sequence>
<name>A0A512C1I4_9HYPH</name>
<organism evidence="2 3">
    <name type="scientific">Microvirga aerophila</name>
    <dbReference type="NCBI Taxonomy" id="670291"/>
    <lineage>
        <taxon>Bacteria</taxon>
        <taxon>Pseudomonadati</taxon>
        <taxon>Pseudomonadota</taxon>
        <taxon>Alphaproteobacteria</taxon>
        <taxon>Hyphomicrobiales</taxon>
        <taxon>Methylobacteriaceae</taxon>
        <taxon>Microvirga</taxon>
    </lineage>
</organism>